<organism evidence="4 5">
    <name type="scientific">Genlisea aurea</name>
    <dbReference type="NCBI Taxonomy" id="192259"/>
    <lineage>
        <taxon>Eukaryota</taxon>
        <taxon>Viridiplantae</taxon>
        <taxon>Streptophyta</taxon>
        <taxon>Embryophyta</taxon>
        <taxon>Tracheophyta</taxon>
        <taxon>Spermatophyta</taxon>
        <taxon>Magnoliopsida</taxon>
        <taxon>eudicotyledons</taxon>
        <taxon>Gunneridae</taxon>
        <taxon>Pentapetalae</taxon>
        <taxon>asterids</taxon>
        <taxon>lamiids</taxon>
        <taxon>Lamiales</taxon>
        <taxon>Lentibulariaceae</taxon>
        <taxon>Genlisea</taxon>
    </lineage>
</organism>
<feature type="repeat" description="PPR" evidence="3">
    <location>
        <begin position="245"/>
        <end position="279"/>
    </location>
</feature>
<evidence type="ECO:0000256" key="1">
    <source>
        <dbReference type="ARBA" id="ARBA00007626"/>
    </source>
</evidence>
<dbReference type="InterPro" id="IPR011990">
    <property type="entry name" value="TPR-like_helical_dom_sf"/>
</dbReference>
<feature type="repeat" description="PPR" evidence="3">
    <location>
        <begin position="316"/>
        <end position="350"/>
    </location>
</feature>
<dbReference type="OrthoDB" id="185373at2759"/>
<evidence type="ECO:0000256" key="2">
    <source>
        <dbReference type="ARBA" id="ARBA00022737"/>
    </source>
</evidence>
<name>S8DPG4_9LAMI</name>
<comment type="similarity">
    <text evidence="1">Belongs to the PPR family. P subfamily.</text>
</comment>
<gene>
    <name evidence="4" type="ORF">M569_13122</name>
</gene>
<protein>
    <recommendedName>
        <fullName evidence="6">Pentacotripeptide-repeat region of PRORP domain-containing protein</fullName>
    </recommendedName>
</protein>
<dbReference type="EMBL" id="AUSU01006670">
    <property type="protein sequence ID" value="EPS61672.1"/>
    <property type="molecule type" value="Genomic_DNA"/>
</dbReference>
<dbReference type="GO" id="GO:0007005">
    <property type="term" value="P:mitochondrion organization"/>
    <property type="evidence" value="ECO:0007669"/>
    <property type="project" value="TreeGrafter"/>
</dbReference>
<evidence type="ECO:0000313" key="5">
    <source>
        <dbReference type="Proteomes" id="UP000015453"/>
    </source>
</evidence>
<sequence>MAFLVCTRTIAYSSGESLVSAAVSVLQHHRSKSRWSNLRSLLSGPANLTPSHFSQVALRIRNNPRLVLAFFHFTLRYSLSSHSLSSYATIIHILARSRRKSQALGVIISAMRSHKDNTNQTPIAILQALIKSYRVCDSAPFVFDLLVKACVDSKKLDSALQIHTLLRSKNVFLKTSTCNSLIELASKNQGSVAGYNLYSEMFSSAGKPPNSGTLNVLMIGFYRQGLLQKLQQTWKEFTLNGCEPNLYSFNILMAAYCDHKKMKEALSVWEEMVKKSVIPDTVSYNTIIKGYCTIGNTKKAEETYREMVMNSSMEPTGSTFEHLINAYCRGGDSGSTRMLYVDMVRRGYRADNSTVNAIVRTLCRDEEVETWEVLRIWRREAENGCVLDQEDGGLRHPRLSAENAVDDLRLRSTLVDACASEFLLLAIDDTGFEDRILALSFVNSPLHSSATTLAIDSESDIYGK</sequence>
<keyword evidence="2" id="KW-0677">Repeat</keyword>
<dbReference type="GO" id="GO:0005739">
    <property type="term" value="C:mitochondrion"/>
    <property type="evidence" value="ECO:0007669"/>
    <property type="project" value="TreeGrafter"/>
</dbReference>
<evidence type="ECO:0000256" key="3">
    <source>
        <dbReference type="PROSITE-ProRule" id="PRU00708"/>
    </source>
</evidence>
<comment type="caution">
    <text evidence="4">The sequence shown here is derived from an EMBL/GenBank/DDBJ whole genome shotgun (WGS) entry which is preliminary data.</text>
</comment>
<dbReference type="Pfam" id="PF01535">
    <property type="entry name" value="PPR"/>
    <property type="match status" value="1"/>
</dbReference>
<dbReference type="PROSITE" id="PS51375">
    <property type="entry name" value="PPR"/>
    <property type="match status" value="3"/>
</dbReference>
<keyword evidence="5" id="KW-1185">Reference proteome</keyword>
<dbReference type="Pfam" id="PF13041">
    <property type="entry name" value="PPR_2"/>
    <property type="match status" value="1"/>
</dbReference>
<dbReference type="InterPro" id="IPR002885">
    <property type="entry name" value="PPR_rpt"/>
</dbReference>
<dbReference type="GO" id="GO:0006396">
    <property type="term" value="P:RNA processing"/>
    <property type="evidence" value="ECO:0007669"/>
    <property type="project" value="TreeGrafter"/>
</dbReference>
<evidence type="ECO:0008006" key="6">
    <source>
        <dbReference type="Google" id="ProtNLM"/>
    </source>
</evidence>
<dbReference type="PANTHER" id="PTHR47934">
    <property type="entry name" value="PENTATRICOPEPTIDE REPEAT-CONTAINING PROTEIN PET309, MITOCHONDRIAL"/>
    <property type="match status" value="1"/>
</dbReference>
<feature type="repeat" description="PPR" evidence="3">
    <location>
        <begin position="280"/>
        <end position="315"/>
    </location>
</feature>
<proteinExistence type="inferred from homology"/>
<dbReference type="InterPro" id="IPR051114">
    <property type="entry name" value="Mito_RNA_Proc_CCM1"/>
</dbReference>
<dbReference type="NCBIfam" id="TIGR00756">
    <property type="entry name" value="PPR"/>
    <property type="match status" value="3"/>
</dbReference>
<dbReference type="AlphaFoldDB" id="S8DPG4"/>
<dbReference type="GO" id="GO:0003729">
    <property type="term" value="F:mRNA binding"/>
    <property type="evidence" value="ECO:0007669"/>
    <property type="project" value="TreeGrafter"/>
</dbReference>
<dbReference type="PANTHER" id="PTHR47934:SF6">
    <property type="entry name" value="MITOCHONDRIAL GROUP I INTRON SPLICING FACTOR CCM1-RELATED"/>
    <property type="match status" value="1"/>
</dbReference>
<evidence type="ECO:0000313" key="4">
    <source>
        <dbReference type="EMBL" id="EPS61672.1"/>
    </source>
</evidence>
<dbReference type="Gene3D" id="1.25.40.10">
    <property type="entry name" value="Tetratricopeptide repeat domain"/>
    <property type="match status" value="2"/>
</dbReference>
<dbReference type="Proteomes" id="UP000015453">
    <property type="component" value="Unassembled WGS sequence"/>
</dbReference>
<reference evidence="4 5" key="1">
    <citation type="journal article" date="2013" name="BMC Genomics">
        <title>The miniature genome of a carnivorous plant Genlisea aurea contains a low number of genes and short non-coding sequences.</title>
        <authorList>
            <person name="Leushkin E.V."/>
            <person name="Sutormin R.A."/>
            <person name="Nabieva E.R."/>
            <person name="Penin A.A."/>
            <person name="Kondrashov A.S."/>
            <person name="Logacheva M.D."/>
        </authorList>
    </citation>
    <scope>NUCLEOTIDE SEQUENCE [LARGE SCALE GENOMIC DNA]</scope>
</reference>
<accession>S8DPG4</accession>